<sequence>MPASGFHLWHSLELHIILLESIQGKRLTCPTFK</sequence>
<dbReference type="AlphaFoldDB" id="A0A0A9E1G0"/>
<protein>
    <submittedName>
        <fullName evidence="1">Uncharacterized protein</fullName>
    </submittedName>
</protein>
<name>A0A0A9E1G0_ARUDO</name>
<reference evidence="1" key="1">
    <citation type="submission" date="2014-09" db="EMBL/GenBank/DDBJ databases">
        <authorList>
            <person name="Magalhaes I.L.F."/>
            <person name="Oliveira U."/>
            <person name="Santos F.R."/>
            <person name="Vidigal T.H.D.A."/>
            <person name="Brescovit A.D."/>
            <person name="Santos A.J."/>
        </authorList>
    </citation>
    <scope>NUCLEOTIDE SEQUENCE</scope>
    <source>
        <tissue evidence="1">Shoot tissue taken approximately 20 cm above the soil surface</tissue>
    </source>
</reference>
<reference evidence="1" key="2">
    <citation type="journal article" date="2015" name="Data Brief">
        <title>Shoot transcriptome of the giant reed, Arundo donax.</title>
        <authorList>
            <person name="Barrero R.A."/>
            <person name="Guerrero F.D."/>
            <person name="Moolhuijzen P."/>
            <person name="Goolsby J.A."/>
            <person name="Tidwell J."/>
            <person name="Bellgard S.E."/>
            <person name="Bellgard M.I."/>
        </authorList>
    </citation>
    <scope>NUCLEOTIDE SEQUENCE</scope>
    <source>
        <tissue evidence="1">Shoot tissue taken approximately 20 cm above the soil surface</tissue>
    </source>
</reference>
<dbReference type="EMBL" id="GBRH01208058">
    <property type="protein sequence ID" value="JAD89837.1"/>
    <property type="molecule type" value="Transcribed_RNA"/>
</dbReference>
<accession>A0A0A9E1G0</accession>
<evidence type="ECO:0000313" key="1">
    <source>
        <dbReference type="EMBL" id="JAD89837.1"/>
    </source>
</evidence>
<organism evidence="1">
    <name type="scientific">Arundo donax</name>
    <name type="common">Giant reed</name>
    <name type="synonym">Donax arundinaceus</name>
    <dbReference type="NCBI Taxonomy" id="35708"/>
    <lineage>
        <taxon>Eukaryota</taxon>
        <taxon>Viridiplantae</taxon>
        <taxon>Streptophyta</taxon>
        <taxon>Embryophyta</taxon>
        <taxon>Tracheophyta</taxon>
        <taxon>Spermatophyta</taxon>
        <taxon>Magnoliopsida</taxon>
        <taxon>Liliopsida</taxon>
        <taxon>Poales</taxon>
        <taxon>Poaceae</taxon>
        <taxon>PACMAD clade</taxon>
        <taxon>Arundinoideae</taxon>
        <taxon>Arundineae</taxon>
        <taxon>Arundo</taxon>
    </lineage>
</organism>
<proteinExistence type="predicted"/>